<dbReference type="Gene3D" id="2.60.40.2700">
    <property type="match status" value="1"/>
</dbReference>
<dbReference type="Gene3D" id="2.60.120.200">
    <property type="match status" value="2"/>
</dbReference>
<evidence type="ECO:0000259" key="4">
    <source>
        <dbReference type="PROSITE" id="PS51829"/>
    </source>
</evidence>
<organism evidence="5 6">
    <name type="scientific">Terrimonas ginsenosidimutans</name>
    <dbReference type="NCBI Taxonomy" id="2908004"/>
    <lineage>
        <taxon>Bacteria</taxon>
        <taxon>Pseudomonadati</taxon>
        <taxon>Bacteroidota</taxon>
        <taxon>Chitinophagia</taxon>
        <taxon>Chitinophagales</taxon>
        <taxon>Chitinophagaceae</taxon>
        <taxon>Terrimonas</taxon>
    </lineage>
</organism>
<dbReference type="InterPro" id="IPR036116">
    <property type="entry name" value="FN3_sf"/>
</dbReference>
<evidence type="ECO:0000259" key="3">
    <source>
        <dbReference type="PROSITE" id="PS50853"/>
    </source>
</evidence>
<dbReference type="PROSITE" id="PS50853">
    <property type="entry name" value="FN3"/>
    <property type="match status" value="1"/>
</dbReference>
<name>A0ABS9KQK0_9BACT</name>
<dbReference type="EMBL" id="JAKLTR010000005">
    <property type="protein sequence ID" value="MCG2614550.1"/>
    <property type="molecule type" value="Genomic_DNA"/>
</dbReference>
<accession>A0ABS9KQK0</accession>
<dbReference type="NCBIfam" id="NF038128">
    <property type="entry name" value="choice_anch_J"/>
    <property type="match status" value="2"/>
</dbReference>
<protein>
    <submittedName>
        <fullName evidence="5">GEVED domain-containing protein</fullName>
    </submittedName>
</protein>
<dbReference type="Gene3D" id="2.60.40.10">
    <property type="entry name" value="Immunoglobulins"/>
    <property type="match status" value="2"/>
</dbReference>
<dbReference type="Pfam" id="PF01483">
    <property type="entry name" value="P_proprotein"/>
    <property type="match status" value="1"/>
</dbReference>
<dbReference type="InterPro" id="IPR026444">
    <property type="entry name" value="Secre_tail"/>
</dbReference>
<feature type="domain" description="P/Homo B" evidence="4">
    <location>
        <begin position="1110"/>
        <end position="1279"/>
    </location>
</feature>
<dbReference type="InterPro" id="IPR045474">
    <property type="entry name" value="GEVED"/>
</dbReference>
<dbReference type="Pfam" id="PF20009">
    <property type="entry name" value="GEVED"/>
    <property type="match status" value="2"/>
</dbReference>
<sequence>MRKLYLFLLTLLFIAGTTIVSYGQYCTVSYPAANVEPITFVKLNTIQNRTPGVPLSQPAYEDFSASTTHTTTVLTEQTYPMTVEGNTNGNFVTYIDVYIDWNKNNLFTDAGEHYLIGTITNSTGSDGKAATGDILVPAGAAGGATRMRVVKNYNASAGPCVTTTTGYGQVEDYTITVTTAPACLTPPGGGIIAGPSGPVCANIPFVLSVTGASFGTGITYQWQSSPDGSTWTDIAGANTANYTAAQTLLTHYRRIITCNGQSEPSTSISVGVKPVADCYCTSEAGNSDYEYIGNVTITGGVSNMTDATTYSNYSTTHIATVFQGQTIKVTIEAGVSPWETSDVAYVYADFNQDGDFTDPGEYVGSKSGNTSPYVITFTVPATATLGNTRLRIKFGDTFPLFTVNQNNPCQESYSFGEVEDYGLLITVPPSCIPVHNVIALPVSPTDELISWAASATNPANGYIWEVRQFGAGGSGSSGLVVAGTTAAGVTSATVTGLSGGATYFLWVRSDCGSGDLSMWEGPILFTTVCDPATVPFVQNFDATLEPDQPECVIIQDVNGATGWKSYFDGGDAAFSQPVSIRYEWDASTPADDWFFLQGLTLTGGKTYTLSFKYKASDGPDYLENLEVKYGTAPNAAGMTLGTLFREVGIASSFTSPFATATVTFTPTADGVYYLGFHAFSDADQAFIYVDDITVESCATPLELKAFSATSTTAEVSFVSSGNSFVVEYGPAGFAPGTGATAGGGTIVPGVTSSPVVITGLTPDTNYEIYVRQNCGGGAEFSMNAVTTVRTLCSPTVVPYLVNFENATAPVGYPSCTSIFDANGSSGPVPNTTGGQYIIAAGTSPDTYVSPTRTLRYIYDAANTARGADDWFFLQGLQLTGGTKYRLKFYYKASNGPVFIEQLEVKYGTSAHPSAMTQAVWQNNNINTAVATPWDSARIDITPAATGVYYFGFHAKSAEDQGFLYLDDISVRLSPVVDAGIPSIKETLPTCPANNFVMTAKVVNYNLTPLNLATYPITVTAEITGAATNTLTATVNTGTIAPGDTLQVPLPAFNFAAGLHNILFKVTNPNDSENANDSYATSIYVNPTPVAAIFTPAAPQNCAQITTQFAAAPPASVEMPAVTTGAITVAVPDNLATGVTNSLNVTGIPAGAQVTGVRVVLNVNHTWISDLTINLRAPNGRVLNLINAKGGGGVNFVNTTISSASTTPIPASGAPYTNTYRPDAIANVGPTGMLSNAAAFSDLFNVGNGTWTLGLRDRVSGDAGTLVSWSIIVTYGFPHPTVTWSPATGLFTDAAGTVPYVAGTNAYALYANPATEVTYTVTSSAAGCSSSSTVTVKPLNVLANWPAKICLSDEQVQLSATPSGGTWSGTGVSGNVFIPAATAVGSYPLTYRYTNAAGCVSTTRVVAKVEDCPERVRLLRDDAVILYPNPTRGQLNIRINSVLYNNLNMRVYTTSGLLVHNRTLTNLSFGRVVPVDLTMLPAGSYMVQFYYDGGVRTSDKTFPVIITK</sequence>
<keyword evidence="6" id="KW-1185">Reference proteome</keyword>
<dbReference type="InterPro" id="IPR003961">
    <property type="entry name" value="FN3_dom"/>
</dbReference>
<evidence type="ECO:0000256" key="1">
    <source>
        <dbReference type="ARBA" id="ARBA00022670"/>
    </source>
</evidence>
<evidence type="ECO:0000313" key="5">
    <source>
        <dbReference type="EMBL" id="MCG2614550.1"/>
    </source>
</evidence>
<dbReference type="InterPro" id="IPR013783">
    <property type="entry name" value="Ig-like_fold"/>
</dbReference>
<feature type="domain" description="Fibronectin type-III" evidence="3">
    <location>
        <begin position="433"/>
        <end position="530"/>
    </location>
</feature>
<keyword evidence="1" id="KW-0645">Protease</keyword>
<dbReference type="Pfam" id="PF18962">
    <property type="entry name" value="Por_Secre_tail"/>
    <property type="match status" value="1"/>
</dbReference>
<dbReference type="PROSITE" id="PS51829">
    <property type="entry name" value="P_HOMO_B"/>
    <property type="match status" value="1"/>
</dbReference>
<dbReference type="RefSeq" id="WP_237871071.1">
    <property type="nucleotide sequence ID" value="NZ_JAKLTR010000005.1"/>
</dbReference>
<dbReference type="Proteomes" id="UP001165367">
    <property type="component" value="Unassembled WGS sequence"/>
</dbReference>
<dbReference type="NCBIfam" id="TIGR04183">
    <property type="entry name" value="Por_Secre_tail"/>
    <property type="match status" value="1"/>
</dbReference>
<gene>
    <name evidence="5" type="ORF">LZZ85_09670</name>
</gene>
<dbReference type="InterPro" id="IPR002884">
    <property type="entry name" value="P_dom"/>
</dbReference>
<reference evidence="5" key="1">
    <citation type="submission" date="2022-01" db="EMBL/GenBank/DDBJ databases">
        <authorList>
            <person name="Jo J.-H."/>
            <person name="Im W.-T."/>
        </authorList>
    </citation>
    <scope>NUCLEOTIDE SEQUENCE</scope>
    <source>
        <strain evidence="5">NA20</strain>
    </source>
</reference>
<dbReference type="SUPFAM" id="SSF49265">
    <property type="entry name" value="Fibronectin type III"/>
    <property type="match status" value="2"/>
</dbReference>
<dbReference type="InterPro" id="IPR008979">
    <property type="entry name" value="Galactose-bd-like_sf"/>
</dbReference>
<proteinExistence type="predicted"/>
<evidence type="ECO:0000313" key="6">
    <source>
        <dbReference type="Proteomes" id="UP001165367"/>
    </source>
</evidence>
<dbReference type="SUPFAM" id="SSF49785">
    <property type="entry name" value="Galactose-binding domain-like"/>
    <property type="match status" value="2"/>
</dbReference>
<evidence type="ECO:0000256" key="2">
    <source>
        <dbReference type="ARBA" id="ARBA00022801"/>
    </source>
</evidence>
<dbReference type="Gene3D" id="2.60.120.260">
    <property type="entry name" value="Galactose-binding domain-like"/>
    <property type="match status" value="1"/>
</dbReference>
<comment type="caution">
    <text evidence="5">The sequence shown here is derived from an EMBL/GenBank/DDBJ whole genome shotgun (WGS) entry which is preliminary data.</text>
</comment>
<dbReference type="SMART" id="SM00060">
    <property type="entry name" value="FN3"/>
    <property type="match status" value="2"/>
</dbReference>
<keyword evidence="2" id="KW-0378">Hydrolase</keyword>